<dbReference type="EMBL" id="JACQAY010000228">
    <property type="protein sequence ID" value="MBI3540005.1"/>
    <property type="molecule type" value="Genomic_DNA"/>
</dbReference>
<proteinExistence type="predicted"/>
<protein>
    <recommendedName>
        <fullName evidence="4">Outer membrane protein beta-barrel domain-containing protein</fullName>
    </recommendedName>
</protein>
<accession>A0A9D6QK71</accession>
<feature type="signal peptide" evidence="1">
    <location>
        <begin position="1"/>
        <end position="34"/>
    </location>
</feature>
<sequence length="201" mass="21537">MKGSTADRGAVCRRALIAGWALVCTLAAALPARAADDPWGADAQWGAVRFGYAKSGAEFAGDGAVGWGFSYTRFLHAGVAWTAAVQHDLLGRYNSASEVEIPLTVEFTKHVAWSESARPYFGLGWGAFFHKTYRTGNDESGFRQGIFLATGANGVIDKASLIGLDVRLVIEQDTRSINATFPDKGASGIVWSAKISYTRIL</sequence>
<evidence type="ECO:0000313" key="2">
    <source>
        <dbReference type="EMBL" id="MBI3540005.1"/>
    </source>
</evidence>
<evidence type="ECO:0008006" key="4">
    <source>
        <dbReference type="Google" id="ProtNLM"/>
    </source>
</evidence>
<dbReference type="Proteomes" id="UP000807850">
    <property type="component" value="Unassembled WGS sequence"/>
</dbReference>
<dbReference type="AlphaFoldDB" id="A0A9D6QK71"/>
<name>A0A9D6QK71_UNCEI</name>
<organism evidence="2 3">
    <name type="scientific">Eiseniibacteriota bacterium</name>
    <dbReference type="NCBI Taxonomy" id="2212470"/>
    <lineage>
        <taxon>Bacteria</taxon>
        <taxon>Candidatus Eiseniibacteriota</taxon>
    </lineage>
</organism>
<evidence type="ECO:0000313" key="3">
    <source>
        <dbReference type="Proteomes" id="UP000807850"/>
    </source>
</evidence>
<evidence type="ECO:0000256" key="1">
    <source>
        <dbReference type="SAM" id="SignalP"/>
    </source>
</evidence>
<keyword evidence="1" id="KW-0732">Signal</keyword>
<reference evidence="2" key="1">
    <citation type="submission" date="2020-07" db="EMBL/GenBank/DDBJ databases">
        <title>Huge and variable diversity of episymbiotic CPR bacteria and DPANN archaea in groundwater ecosystems.</title>
        <authorList>
            <person name="He C.Y."/>
            <person name="Keren R."/>
            <person name="Whittaker M."/>
            <person name="Farag I.F."/>
            <person name="Doudna J."/>
            <person name="Cate J.H.D."/>
            <person name="Banfield J.F."/>
        </authorList>
    </citation>
    <scope>NUCLEOTIDE SEQUENCE</scope>
    <source>
        <strain evidence="2">NC_groundwater_928_Pr1_S-0.2um_72_17</strain>
    </source>
</reference>
<comment type="caution">
    <text evidence="2">The sequence shown here is derived from an EMBL/GenBank/DDBJ whole genome shotgun (WGS) entry which is preliminary data.</text>
</comment>
<feature type="chain" id="PRO_5038701895" description="Outer membrane protein beta-barrel domain-containing protein" evidence="1">
    <location>
        <begin position="35"/>
        <end position="201"/>
    </location>
</feature>
<gene>
    <name evidence="2" type="ORF">HY076_07010</name>
</gene>